<dbReference type="GO" id="GO:0016020">
    <property type="term" value="C:membrane"/>
    <property type="evidence" value="ECO:0007669"/>
    <property type="project" value="UniProtKB-SubCell"/>
</dbReference>
<dbReference type="SUPFAM" id="SSF90123">
    <property type="entry name" value="ABC transporter transmembrane region"/>
    <property type="match status" value="1"/>
</dbReference>
<dbReference type="InterPro" id="IPR036640">
    <property type="entry name" value="ABC1_TM_sf"/>
</dbReference>
<proteinExistence type="predicted"/>
<dbReference type="PANTHER" id="PTHR43394">
    <property type="entry name" value="ATP-DEPENDENT PERMEASE MDL1, MITOCHONDRIAL"/>
    <property type="match status" value="1"/>
</dbReference>
<dbReference type="PANTHER" id="PTHR43394:SF1">
    <property type="entry name" value="ATP-BINDING CASSETTE SUB-FAMILY B MEMBER 10, MITOCHONDRIAL"/>
    <property type="match status" value="1"/>
</dbReference>
<evidence type="ECO:0000256" key="2">
    <source>
        <dbReference type="ARBA" id="ARBA00022692"/>
    </source>
</evidence>
<dbReference type="PROSITE" id="PS50929">
    <property type="entry name" value="ABC_TM1F"/>
    <property type="match status" value="1"/>
</dbReference>
<feature type="transmembrane region" description="Helical" evidence="5">
    <location>
        <begin position="160"/>
        <end position="185"/>
    </location>
</feature>
<comment type="subcellular location">
    <subcellularLocation>
        <location evidence="1">Membrane</location>
        <topology evidence="1">Multi-pass membrane protein</topology>
    </subcellularLocation>
</comment>
<evidence type="ECO:0000256" key="1">
    <source>
        <dbReference type="ARBA" id="ARBA00004141"/>
    </source>
</evidence>
<sequence length="214" mass="23608">MATIQFTIAPPSSSPSLLGLRFKPRPTKLFAFSPNLRVKPSFKASLKPFNFISPSTFHSLEAIKPYVLSEYKPILKVASYWQQAFLWDAALNSVYKVRVFAFDKVLQRDLEFFEGGDAVSPGDIAYRMTAEASDVADTVHALLNTIVPSALQLSAMATQMLFISPTLSLISALVIPFMSLVIAHLGERLRKISQRAHLSIAALSAYLNEVCSLP</sequence>
<reference evidence="7 8" key="1">
    <citation type="journal article" date="2018" name="PLoS Genet.">
        <title>Population sequencing reveals clonal diversity and ancestral inbreeding in the grapevine cultivar Chardonnay.</title>
        <authorList>
            <person name="Roach M.J."/>
            <person name="Johnson D.L."/>
            <person name="Bohlmann J."/>
            <person name="van Vuuren H.J."/>
            <person name="Jones S.J."/>
            <person name="Pretorius I.S."/>
            <person name="Schmidt S.A."/>
            <person name="Borneman A.R."/>
        </authorList>
    </citation>
    <scope>NUCLEOTIDE SEQUENCE [LARGE SCALE GENOMIC DNA]</scope>
    <source>
        <strain evidence="8">cv. Chardonnay</strain>
        <tissue evidence="7">Leaf</tissue>
    </source>
</reference>
<dbReference type="AlphaFoldDB" id="A0A438JST2"/>
<dbReference type="InterPro" id="IPR011527">
    <property type="entry name" value="ABC1_TM_dom"/>
</dbReference>
<evidence type="ECO:0000313" key="8">
    <source>
        <dbReference type="Proteomes" id="UP000288805"/>
    </source>
</evidence>
<keyword evidence="4 5" id="KW-0472">Membrane</keyword>
<dbReference type="Proteomes" id="UP000288805">
    <property type="component" value="Unassembled WGS sequence"/>
</dbReference>
<dbReference type="InterPro" id="IPR039421">
    <property type="entry name" value="Type_1_exporter"/>
</dbReference>
<comment type="caution">
    <text evidence="7">The sequence shown here is derived from an EMBL/GenBank/DDBJ whole genome shotgun (WGS) entry which is preliminary data.</text>
</comment>
<evidence type="ECO:0000256" key="4">
    <source>
        <dbReference type="ARBA" id="ARBA00023136"/>
    </source>
</evidence>
<name>A0A438JST2_VITVI</name>
<dbReference type="GO" id="GO:0140359">
    <property type="term" value="F:ABC-type transporter activity"/>
    <property type="evidence" value="ECO:0007669"/>
    <property type="project" value="InterPro"/>
</dbReference>
<gene>
    <name evidence="7" type="primary">ABCB29_2</name>
    <name evidence="7" type="ORF">CK203_009634</name>
</gene>
<keyword evidence="3 5" id="KW-1133">Transmembrane helix</keyword>
<evidence type="ECO:0000256" key="3">
    <source>
        <dbReference type="ARBA" id="ARBA00022989"/>
    </source>
</evidence>
<dbReference type="Pfam" id="PF00664">
    <property type="entry name" value="ABC_membrane"/>
    <property type="match status" value="1"/>
</dbReference>
<evidence type="ECO:0000259" key="6">
    <source>
        <dbReference type="PROSITE" id="PS50929"/>
    </source>
</evidence>
<dbReference type="GO" id="GO:0005524">
    <property type="term" value="F:ATP binding"/>
    <property type="evidence" value="ECO:0007669"/>
    <property type="project" value="InterPro"/>
</dbReference>
<accession>A0A438JST2</accession>
<feature type="domain" description="ABC transmembrane type-1" evidence="6">
    <location>
        <begin position="77"/>
        <end position="210"/>
    </location>
</feature>
<protein>
    <submittedName>
        <fullName evidence="7">ABC transporter B family member 29, chloroplastic</fullName>
    </submittedName>
</protein>
<keyword evidence="2 5" id="KW-0812">Transmembrane</keyword>
<dbReference type="Gene3D" id="1.20.1560.10">
    <property type="entry name" value="ABC transporter type 1, transmembrane domain"/>
    <property type="match status" value="1"/>
</dbReference>
<evidence type="ECO:0000313" key="7">
    <source>
        <dbReference type="EMBL" id="RVX12026.1"/>
    </source>
</evidence>
<organism evidence="7 8">
    <name type="scientific">Vitis vinifera</name>
    <name type="common">Grape</name>
    <dbReference type="NCBI Taxonomy" id="29760"/>
    <lineage>
        <taxon>Eukaryota</taxon>
        <taxon>Viridiplantae</taxon>
        <taxon>Streptophyta</taxon>
        <taxon>Embryophyta</taxon>
        <taxon>Tracheophyta</taxon>
        <taxon>Spermatophyta</taxon>
        <taxon>Magnoliopsida</taxon>
        <taxon>eudicotyledons</taxon>
        <taxon>Gunneridae</taxon>
        <taxon>Pentapetalae</taxon>
        <taxon>rosids</taxon>
        <taxon>Vitales</taxon>
        <taxon>Vitaceae</taxon>
        <taxon>Viteae</taxon>
        <taxon>Vitis</taxon>
    </lineage>
</organism>
<evidence type="ECO:0000256" key="5">
    <source>
        <dbReference type="SAM" id="Phobius"/>
    </source>
</evidence>
<dbReference type="EMBL" id="QGNW01000029">
    <property type="protein sequence ID" value="RVX12026.1"/>
    <property type="molecule type" value="Genomic_DNA"/>
</dbReference>